<dbReference type="STRING" id="660517.SAMN04487946_10126"/>
<feature type="domain" description="DUF7108" evidence="3">
    <location>
        <begin position="129"/>
        <end position="215"/>
    </location>
</feature>
<keyword evidence="5" id="KW-1185">Reference proteome</keyword>
<organism evidence="4 5">
    <name type="scientific">Halobellus clavatus</name>
    <dbReference type="NCBI Taxonomy" id="660517"/>
    <lineage>
        <taxon>Archaea</taxon>
        <taxon>Methanobacteriati</taxon>
        <taxon>Methanobacteriota</taxon>
        <taxon>Stenosarchaea group</taxon>
        <taxon>Halobacteria</taxon>
        <taxon>Halobacteriales</taxon>
        <taxon>Haloferacaceae</taxon>
        <taxon>Halobellus</taxon>
    </lineage>
</organism>
<dbReference type="RefSeq" id="WP_245705692.1">
    <property type="nucleotide sequence ID" value="NZ_FNPB01000001.1"/>
</dbReference>
<dbReference type="Pfam" id="PF23418">
    <property type="entry name" value="DUF7108"/>
    <property type="match status" value="1"/>
</dbReference>
<name>A0A1H3CJP9_9EURY</name>
<feature type="domain" description="DUF7108" evidence="2">
    <location>
        <begin position="40"/>
        <end position="123"/>
    </location>
</feature>
<feature type="region of interest" description="Disordered" evidence="1">
    <location>
        <begin position="1"/>
        <end position="48"/>
    </location>
</feature>
<dbReference type="AlphaFoldDB" id="A0A1H3CJP9"/>
<gene>
    <name evidence="4" type="ORF">SAMN04487946_10126</name>
</gene>
<dbReference type="Pfam" id="PF23420">
    <property type="entry name" value="DUF7108_C"/>
    <property type="match status" value="1"/>
</dbReference>
<evidence type="ECO:0000256" key="1">
    <source>
        <dbReference type="SAM" id="MobiDB-lite"/>
    </source>
</evidence>
<dbReference type="InterPro" id="IPR055532">
    <property type="entry name" value="DUF7108_N"/>
</dbReference>
<dbReference type="EMBL" id="FNPB01000001">
    <property type="protein sequence ID" value="SDX53709.1"/>
    <property type="molecule type" value="Genomic_DNA"/>
</dbReference>
<dbReference type="Proteomes" id="UP000199170">
    <property type="component" value="Unassembled WGS sequence"/>
</dbReference>
<dbReference type="InterPro" id="IPR056494">
    <property type="entry name" value="DUF7108_C"/>
</dbReference>
<accession>A0A1H3CJP9</accession>
<feature type="compositionally biased region" description="Low complexity" evidence="1">
    <location>
        <begin position="15"/>
        <end position="26"/>
    </location>
</feature>
<reference evidence="5" key="1">
    <citation type="submission" date="2016-10" db="EMBL/GenBank/DDBJ databases">
        <authorList>
            <person name="Varghese N."/>
            <person name="Submissions S."/>
        </authorList>
    </citation>
    <scope>NUCLEOTIDE SEQUENCE [LARGE SCALE GENOMIC DNA]</scope>
    <source>
        <strain evidence="5">CGMCC 1.10118</strain>
    </source>
</reference>
<protein>
    <recommendedName>
        <fullName evidence="6">RnhA operon protein</fullName>
    </recommendedName>
</protein>
<sequence length="219" mass="24018">MADDSDRSMERGTDSGARSAESSAGRQPDRAVDEAAADPEIPSDAIEEAERLTRLAEEAAVTDAAEAYRERRADVVAEHDFTARVREEDDTLVLYPDEWVEDGVVQFEAIEDTDRAVEVSLSGPDHGAEWEAVEEQNRAIVDAVADAYGQAHAANVRAFADFMGNHYLKPVTDATLAEQEEFLTEYYPRNAWPSREQESIVAESVDLVVGGLDDEVPGT</sequence>
<evidence type="ECO:0000259" key="2">
    <source>
        <dbReference type="Pfam" id="PF23418"/>
    </source>
</evidence>
<evidence type="ECO:0008006" key="6">
    <source>
        <dbReference type="Google" id="ProtNLM"/>
    </source>
</evidence>
<feature type="compositionally biased region" description="Basic and acidic residues" evidence="1">
    <location>
        <begin position="1"/>
        <end position="13"/>
    </location>
</feature>
<proteinExistence type="predicted"/>
<evidence type="ECO:0000313" key="5">
    <source>
        <dbReference type="Proteomes" id="UP000199170"/>
    </source>
</evidence>
<evidence type="ECO:0000313" key="4">
    <source>
        <dbReference type="EMBL" id="SDX53709.1"/>
    </source>
</evidence>
<evidence type="ECO:0000259" key="3">
    <source>
        <dbReference type="Pfam" id="PF23420"/>
    </source>
</evidence>